<evidence type="ECO:0000313" key="3">
    <source>
        <dbReference type="Proteomes" id="UP000187203"/>
    </source>
</evidence>
<dbReference type="GO" id="GO:0004722">
    <property type="term" value="F:protein serine/threonine phosphatase activity"/>
    <property type="evidence" value="ECO:0007669"/>
    <property type="project" value="UniProtKB-EC"/>
</dbReference>
<dbReference type="GO" id="GO:0009507">
    <property type="term" value="C:chloroplast"/>
    <property type="evidence" value="ECO:0007669"/>
    <property type="project" value="TreeGrafter"/>
</dbReference>
<keyword evidence="1" id="KW-0460">Magnesium</keyword>
<evidence type="ECO:0000256" key="1">
    <source>
        <dbReference type="RuleBase" id="RU366020"/>
    </source>
</evidence>
<keyword evidence="1" id="KW-0904">Protein phosphatase</keyword>
<dbReference type="AlphaFoldDB" id="A0A1R3KGD6"/>
<comment type="catalytic activity">
    <reaction evidence="1">
        <text>O-phospho-L-seryl-[protein] + H2O = L-seryl-[protein] + phosphate</text>
        <dbReference type="Rhea" id="RHEA:20629"/>
        <dbReference type="Rhea" id="RHEA-COMP:9863"/>
        <dbReference type="Rhea" id="RHEA-COMP:11604"/>
        <dbReference type="ChEBI" id="CHEBI:15377"/>
        <dbReference type="ChEBI" id="CHEBI:29999"/>
        <dbReference type="ChEBI" id="CHEBI:43474"/>
        <dbReference type="ChEBI" id="CHEBI:83421"/>
        <dbReference type="EC" id="3.1.3.16"/>
    </reaction>
</comment>
<keyword evidence="1" id="KW-0464">Manganese</keyword>
<comment type="caution">
    <text evidence="2">The sequence shown here is derived from an EMBL/GenBank/DDBJ whole genome shotgun (WGS) entry which is preliminary data.</text>
</comment>
<comment type="cofactor">
    <cofactor evidence="1">
        <name>Mg(2+)</name>
        <dbReference type="ChEBI" id="CHEBI:18420"/>
    </cofactor>
</comment>
<accession>A0A1R3KGD6</accession>
<evidence type="ECO:0000313" key="2">
    <source>
        <dbReference type="EMBL" id="OMP06141.1"/>
    </source>
</evidence>
<dbReference type="InterPro" id="IPR039123">
    <property type="entry name" value="PPTC7"/>
</dbReference>
<dbReference type="EC" id="3.1.3.16" evidence="1"/>
<keyword evidence="3" id="KW-1185">Reference proteome</keyword>
<keyword evidence="1" id="KW-0378">Hydrolase</keyword>
<dbReference type="EMBL" id="AWUE01013714">
    <property type="protein sequence ID" value="OMP06141.1"/>
    <property type="molecule type" value="Genomic_DNA"/>
</dbReference>
<protein>
    <recommendedName>
        <fullName evidence="1">Protein phosphatase</fullName>
        <ecNumber evidence="1">3.1.3.16</ecNumber>
    </recommendedName>
</protein>
<gene>
    <name evidence="2" type="ORF">COLO4_08317</name>
</gene>
<keyword evidence="1" id="KW-0479">Metal-binding</keyword>
<comment type="cofactor">
    <cofactor evidence="1">
        <name>Mn(2+)</name>
        <dbReference type="ChEBI" id="CHEBI:29035"/>
    </cofactor>
</comment>
<dbReference type="PANTHER" id="PTHR12320:SF1">
    <property type="entry name" value="PROTEIN PHOSPHATASE PTC7 HOMOLOG"/>
    <property type="match status" value="1"/>
</dbReference>
<comment type="catalytic activity">
    <reaction evidence="1">
        <text>O-phospho-L-threonyl-[protein] + H2O = L-threonyl-[protein] + phosphate</text>
        <dbReference type="Rhea" id="RHEA:47004"/>
        <dbReference type="Rhea" id="RHEA-COMP:11060"/>
        <dbReference type="Rhea" id="RHEA-COMP:11605"/>
        <dbReference type="ChEBI" id="CHEBI:15377"/>
        <dbReference type="ChEBI" id="CHEBI:30013"/>
        <dbReference type="ChEBI" id="CHEBI:43474"/>
        <dbReference type="ChEBI" id="CHEBI:61977"/>
        <dbReference type="EC" id="3.1.3.16"/>
    </reaction>
</comment>
<dbReference type="Proteomes" id="UP000187203">
    <property type="component" value="Unassembled WGS sequence"/>
</dbReference>
<reference evidence="3" key="1">
    <citation type="submission" date="2013-09" db="EMBL/GenBank/DDBJ databases">
        <title>Corchorus olitorius genome sequencing.</title>
        <authorList>
            <person name="Alam M."/>
            <person name="Haque M.S."/>
            <person name="Islam M.S."/>
            <person name="Emdad E.M."/>
            <person name="Islam M.M."/>
            <person name="Ahmed B."/>
            <person name="Halim A."/>
            <person name="Hossen Q.M.M."/>
            <person name="Hossain M.Z."/>
            <person name="Ahmed R."/>
            <person name="Khan M.M."/>
            <person name="Islam R."/>
            <person name="Rashid M.M."/>
            <person name="Khan S.A."/>
            <person name="Rahman M.S."/>
            <person name="Alam M."/>
            <person name="Yahiya A.S."/>
            <person name="Khan M.S."/>
            <person name="Azam M.S."/>
            <person name="Haque T."/>
            <person name="Lashkar M.Z.H."/>
            <person name="Akhand A.I."/>
            <person name="Morshed G."/>
            <person name="Roy S."/>
            <person name="Uddin K.S."/>
            <person name="Rabeya T."/>
            <person name="Hossain A.S."/>
            <person name="Chowdhury A."/>
            <person name="Snigdha A.R."/>
            <person name="Mortoza M.S."/>
            <person name="Matin S.A."/>
            <person name="Hoque S.M.E."/>
            <person name="Islam M.K."/>
            <person name="Roy D.K."/>
            <person name="Haider R."/>
            <person name="Moosa M.M."/>
            <person name="Elias S.M."/>
            <person name="Hasan A.M."/>
            <person name="Jahan S."/>
            <person name="Shafiuddin M."/>
            <person name="Mahmood N."/>
            <person name="Shommy N.S."/>
        </authorList>
    </citation>
    <scope>NUCLEOTIDE SEQUENCE [LARGE SCALE GENOMIC DNA]</scope>
    <source>
        <strain evidence="3">cv. O-4</strain>
    </source>
</reference>
<comment type="similarity">
    <text evidence="1">Belongs to the PP2C family.</text>
</comment>
<dbReference type="PANTHER" id="PTHR12320">
    <property type="entry name" value="PROTEIN PHOSPHATASE 2C"/>
    <property type="match status" value="1"/>
</dbReference>
<proteinExistence type="inferred from homology"/>
<sequence length="157" mass="17090">MSLLAYLANDEDLVISGGMGHGIETNLYARFKCDSVKIGMAFAGGEDAYYIASKNCLEVADGAGQWSPEGTYVGLCAKELMKNCEKIVSDRNGVPITDPLEVLNRSAANTQSCDSSTVLVAYFDDRAWELIVNWLRSYQILMEQKESNVSGLCTLVG</sequence>
<dbReference type="GO" id="GO:0046872">
    <property type="term" value="F:metal ion binding"/>
    <property type="evidence" value="ECO:0007669"/>
    <property type="project" value="UniProtKB-UniRule"/>
</dbReference>
<organism evidence="2 3">
    <name type="scientific">Corchorus olitorius</name>
    <dbReference type="NCBI Taxonomy" id="93759"/>
    <lineage>
        <taxon>Eukaryota</taxon>
        <taxon>Viridiplantae</taxon>
        <taxon>Streptophyta</taxon>
        <taxon>Embryophyta</taxon>
        <taxon>Tracheophyta</taxon>
        <taxon>Spermatophyta</taxon>
        <taxon>Magnoliopsida</taxon>
        <taxon>eudicotyledons</taxon>
        <taxon>Gunneridae</taxon>
        <taxon>Pentapetalae</taxon>
        <taxon>rosids</taxon>
        <taxon>malvids</taxon>
        <taxon>Malvales</taxon>
        <taxon>Malvaceae</taxon>
        <taxon>Grewioideae</taxon>
        <taxon>Apeibeae</taxon>
        <taxon>Corchorus</taxon>
    </lineage>
</organism>
<name>A0A1R3KGD6_9ROSI</name>
<dbReference type="STRING" id="93759.A0A1R3KGD6"/>
<dbReference type="OrthoDB" id="60843at2759"/>